<sequence>MCWSIFISILFGFLTSRKSLSHSLIRQILFSSSFISITVIVSNSFLPLQIPCSQSISSCRVLLCSFPIQ</sequence>
<accession>A0A6M2E113</accession>
<dbReference type="AlphaFoldDB" id="A0A6M2E113"/>
<name>A0A6M2E113_XENCH</name>
<organism evidence="1">
    <name type="scientific">Xenopsylla cheopis</name>
    <name type="common">Oriental rat flea</name>
    <name type="synonym">Pulex cheopis</name>
    <dbReference type="NCBI Taxonomy" id="163159"/>
    <lineage>
        <taxon>Eukaryota</taxon>
        <taxon>Metazoa</taxon>
        <taxon>Ecdysozoa</taxon>
        <taxon>Arthropoda</taxon>
        <taxon>Hexapoda</taxon>
        <taxon>Insecta</taxon>
        <taxon>Pterygota</taxon>
        <taxon>Neoptera</taxon>
        <taxon>Endopterygota</taxon>
        <taxon>Siphonaptera</taxon>
        <taxon>Pulicidae</taxon>
        <taxon>Xenopsyllinae</taxon>
        <taxon>Xenopsylla</taxon>
    </lineage>
</organism>
<dbReference type="EMBL" id="GIIL01007285">
    <property type="protein sequence ID" value="NOV51011.1"/>
    <property type="molecule type" value="Transcribed_RNA"/>
</dbReference>
<evidence type="ECO:0000313" key="1">
    <source>
        <dbReference type="EMBL" id="NOV51011.1"/>
    </source>
</evidence>
<proteinExistence type="predicted"/>
<reference evidence="1" key="1">
    <citation type="submission" date="2020-03" db="EMBL/GenBank/DDBJ databases">
        <title>Transcriptomic Profiling of the Digestive Tract of the Rat Flea, Xenopsylla cheopis, Following Blood Feeding and Infection with Yersinia pestis.</title>
        <authorList>
            <person name="Bland D.M."/>
            <person name="Martens C.A."/>
            <person name="Virtaneva K."/>
            <person name="Kanakabandi K."/>
            <person name="Long D."/>
            <person name="Rosenke R."/>
            <person name="Saturday G.A."/>
            <person name="Hoyt F.H."/>
            <person name="Bruno D.P."/>
            <person name="Ribeiro J.M.C."/>
            <person name="Hinnebusch J."/>
        </authorList>
    </citation>
    <scope>NUCLEOTIDE SEQUENCE</scope>
</reference>
<protein>
    <submittedName>
        <fullName evidence="1">Putative secreted protein</fullName>
    </submittedName>
</protein>